<keyword evidence="3" id="KW-1185">Reference proteome</keyword>
<accession>A0A5C5YIZ6</accession>
<feature type="compositionally biased region" description="Low complexity" evidence="1">
    <location>
        <begin position="217"/>
        <end position="231"/>
    </location>
</feature>
<dbReference type="AlphaFoldDB" id="A0A5C5YIZ6"/>
<dbReference type="EMBL" id="SJPK01000001">
    <property type="protein sequence ID" value="TWT74844.1"/>
    <property type="molecule type" value="Genomic_DNA"/>
</dbReference>
<evidence type="ECO:0000313" key="3">
    <source>
        <dbReference type="Proteomes" id="UP000318053"/>
    </source>
</evidence>
<evidence type="ECO:0000313" key="2">
    <source>
        <dbReference type="EMBL" id="TWT74844.1"/>
    </source>
</evidence>
<feature type="region of interest" description="Disordered" evidence="1">
    <location>
        <begin position="149"/>
        <end position="255"/>
    </location>
</feature>
<feature type="compositionally biased region" description="Polar residues" evidence="1">
    <location>
        <begin position="86"/>
        <end position="98"/>
    </location>
</feature>
<feature type="compositionally biased region" description="Polar residues" evidence="1">
    <location>
        <begin position="238"/>
        <end position="255"/>
    </location>
</feature>
<evidence type="ECO:0000256" key="1">
    <source>
        <dbReference type="SAM" id="MobiDB-lite"/>
    </source>
</evidence>
<dbReference type="Proteomes" id="UP000318053">
    <property type="component" value="Unassembled WGS sequence"/>
</dbReference>
<gene>
    <name evidence="2" type="ORF">CA85_01300</name>
</gene>
<sequence>MRLIAMDCPAVLAREHTHATLPRFVSTTNPVQSFRSAVSSVSSHHSPTPTPAQSNWLASFATLRSKRPNRPKTITLAASVSRLNPSVTTKSAESSSMAWSRPKSMSPKRGTVSPTWPSLVATHCNPSQTDRPRSYGEKIPIKLAGNGRSCESAGLPIRSTSSKYPKAASHHERECEPAQQTAICLSSTKKARSKRSKIQPAIPSASPLAITPPNAFAAPSKAAAKTSTSSSILMATDRGSSTRPSKRCSANQPSD</sequence>
<comment type="caution">
    <text evidence="2">The sequence shown here is derived from an EMBL/GenBank/DDBJ whole genome shotgun (WGS) entry which is preliminary data.</text>
</comment>
<name>A0A5C5YIZ6_9BACT</name>
<proteinExistence type="predicted"/>
<organism evidence="2 3">
    <name type="scientific">Allorhodopirellula solitaria</name>
    <dbReference type="NCBI Taxonomy" id="2527987"/>
    <lineage>
        <taxon>Bacteria</taxon>
        <taxon>Pseudomonadati</taxon>
        <taxon>Planctomycetota</taxon>
        <taxon>Planctomycetia</taxon>
        <taxon>Pirellulales</taxon>
        <taxon>Pirellulaceae</taxon>
        <taxon>Allorhodopirellula</taxon>
    </lineage>
</organism>
<reference evidence="2 3" key="1">
    <citation type="submission" date="2019-02" db="EMBL/GenBank/DDBJ databases">
        <title>Deep-cultivation of Planctomycetes and their phenomic and genomic characterization uncovers novel biology.</title>
        <authorList>
            <person name="Wiegand S."/>
            <person name="Jogler M."/>
            <person name="Boedeker C."/>
            <person name="Pinto D."/>
            <person name="Vollmers J."/>
            <person name="Rivas-Marin E."/>
            <person name="Kohn T."/>
            <person name="Peeters S.H."/>
            <person name="Heuer A."/>
            <person name="Rast P."/>
            <person name="Oberbeckmann S."/>
            <person name="Bunk B."/>
            <person name="Jeske O."/>
            <person name="Meyerdierks A."/>
            <person name="Storesund J.E."/>
            <person name="Kallscheuer N."/>
            <person name="Luecker S."/>
            <person name="Lage O.M."/>
            <person name="Pohl T."/>
            <person name="Merkel B.J."/>
            <person name="Hornburger P."/>
            <person name="Mueller R.-W."/>
            <person name="Bruemmer F."/>
            <person name="Labrenz M."/>
            <person name="Spormann A.M."/>
            <person name="Op Den Camp H."/>
            <person name="Overmann J."/>
            <person name="Amann R."/>
            <person name="Jetten M.S.M."/>
            <person name="Mascher T."/>
            <person name="Medema M.H."/>
            <person name="Devos D.P."/>
            <person name="Kaster A.-K."/>
            <person name="Ovreas L."/>
            <person name="Rohde M."/>
            <person name="Galperin M.Y."/>
            <person name="Jogler C."/>
        </authorList>
    </citation>
    <scope>NUCLEOTIDE SEQUENCE [LARGE SCALE GENOMIC DNA]</scope>
    <source>
        <strain evidence="2 3">CA85</strain>
    </source>
</reference>
<feature type="region of interest" description="Disordered" evidence="1">
    <location>
        <begin position="86"/>
        <end position="118"/>
    </location>
</feature>
<protein>
    <submittedName>
        <fullName evidence="2">Uncharacterized protein</fullName>
    </submittedName>
</protein>